<dbReference type="GO" id="GO:0046872">
    <property type="term" value="F:metal ion binding"/>
    <property type="evidence" value="ECO:0007669"/>
    <property type="project" value="UniProtKB-UniRule"/>
</dbReference>
<proteinExistence type="inferred from homology"/>
<evidence type="ECO:0000256" key="9">
    <source>
        <dbReference type="SAM" id="Coils"/>
    </source>
</evidence>
<dbReference type="PROSITE" id="PS00191">
    <property type="entry name" value="CYTOCHROME_B5_1"/>
    <property type="match status" value="1"/>
</dbReference>
<evidence type="ECO:0000256" key="2">
    <source>
        <dbReference type="ARBA" id="ARBA00022692"/>
    </source>
</evidence>
<keyword evidence="9" id="KW-0175">Coiled coil</keyword>
<dbReference type="PROSITE" id="PS50255">
    <property type="entry name" value="CYTOCHROME_B5_2"/>
    <property type="match status" value="1"/>
</dbReference>
<gene>
    <name evidence="12" type="ORF">PPRIM_AZ9-3.1.T0250054</name>
</gene>
<keyword evidence="8" id="KW-0349">Heme</keyword>
<dbReference type="SMART" id="SM01117">
    <property type="entry name" value="Cyt-b5"/>
    <property type="match status" value="1"/>
</dbReference>
<feature type="domain" description="Cytochrome b5 heme-binding" evidence="11">
    <location>
        <begin position="17"/>
        <end position="86"/>
    </location>
</feature>
<accession>A0A8S1KVR2</accession>
<dbReference type="AlphaFoldDB" id="A0A8S1KVR2"/>
<dbReference type="GO" id="GO:0005789">
    <property type="term" value="C:endoplasmic reticulum membrane"/>
    <property type="evidence" value="ECO:0007669"/>
    <property type="project" value="UniProtKB-SubCell"/>
</dbReference>
<evidence type="ECO:0000256" key="8">
    <source>
        <dbReference type="RuleBase" id="RU362121"/>
    </source>
</evidence>
<comment type="caution">
    <text evidence="12">The sequence shown here is derived from an EMBL/GenBank/DDBJ whole genome shotgun (WGS) entry which is preliminary data.</text>
</comment>
<dbReference type="InterPro" id="IPR018506">
    <property type="entry name" value="Cyt_B5_heme-BS"/>
</dbReference>
<dbReference type="GO" id="GO:0006631">
    <property type="term" value="P:fatty acid metabolic process"/>
    <property type="evidence" value="ECO:0007669"/>
    <property type="project" value="TreeGrafter"/>
</dbReference>
<dbReference type="InterPro" id="IPR001199">
    <property type="entry name" value="Cyt_B5-like_heme/steroid-bd"/>
</dbReference>
<dbReference type="PANTHER" id="PTHR12863">
    <property type="entry name" value="FATTY ACID HYDROXYLASE"/>
    <property type="match status" value="1"/>
</dbReference>
<keyword evidence="2" id="KW-0812">Transmembrane</keyword>
<protein>
    <recommendedName>
        <fullName evidence="11">Cytochrome b5 heme-binding domain-containing protein</fullName>
    </recommendedName>
</protein>
<keyword evidence="8" id="KW-0408">Iron</keyword>
<keyword evidence="4" id="KW-1133">Transmembrane helix</keyword>
<evidence type="ECO:0000256" key="7">
    <source>
        <dbReference type="ARBA" id="ARBA00023136"/>
    </source>
</evidence>
<dbReference type="PANTHER" id="PTHR12863:SF1">
    <property type="entry name" value="FATTY ACID 2-HYDROXYLASE"/>
    <property type="match status" value="1"/>
</dbReference>
<comment type="subcellular location">
    <subcellularLocation>
        <location evidence="1">Endoplasmic reticulum membrane</location>
        <topology evidence="1">Multi-pass membrane protein</topology>
    </subcellularLocation>
</comment>
<evidence type="ECO:0000256" key="3">
    <source>
        <dbReference type="ARBA" id="ARBA00022824"/>
    </source>
</evidence>
<dbReference type="GO" id="GO:0080132">
    <property type="term" value="F:fatty acid 2-hydroxylase activity"/>
    <property type="evidence" value="ECO:0007669"/>
    <property type="project" value="InterPro"/>
</dbReference>
<evidence type="ECO:0000256" key="5">
    <source>
        <dbReference type="ARBA" id="ARBA00023002"/>
    </source>
</evidence>
<dbReference type="GO" id="GO:0020037">
    <property type="term" value="F:heme binding"/>
    <property type="evidence" value="ECO:0007669"/>
    <property type="project" value="UniProtKB-UniRule"/>
</dbReference>
<dbReference type="Proteomes" id="UP000688137">
    <property type="component" value="Unassembled WGS sequence"/>
</dbReference>
<organism evidence="12 13">
    <name type="scientific">Paramecium primaurelia</name>
    <dbReference type="NCBI Taxonomy" id="5886"/>
    <lineage>
        <taxon>Eukaryota</taxon>
        <taxon>Sar</taxon>
        <taxon>Alveolata</taxon>
        <taxon>Ciliophora</taxon>
        <taxon>Intramacronucleata</taxon>
        <taxon>Oligohymenophorea</taxon>
        <taxon>Peniculida</taxon>
        <taxon>Parameciidae</taxon>
        <taxon>Paramecium</taxon>
    </lineage>
</organism>
<dbReference type="OMA" id="NPYYSAW"/>
<evidence type="ECO:0000313" key="12">
    <source>
        <dbReference type="EMBL" id="CAD8056786.1"/>
    </source>
</evidence>
<keyword evidence="3" id="KW-0256">Endoplasmic reticulum</keyword>
<keyword evidence="6" id="KW-0443">Lipid metabolism</keyword>
<feature type="region of interest" description="Disordered" evidence="10">
    <location>
        <begin position="130"/>
        <end position="149"/>
    </location>
</feature>
<keyword evidence="13" id="KW-1185">Reference proteome</keyword>
<feature type="coiled-coil region" evidence="9">
    <location>
        <begin position="190"/>
        <end position="220"/>
    </location>
</feature>
<dbReference type="InterPro" id="IPR014430">
    <property type="entry name" value="Scs7"/>
</dbReference>
<evidence type="ECO:0000256" key="6">
    <source>
        <dbReference type="ARBA" id="ARBA00023098"/>
    </source>
</evidence>
<comment type="similarity">
    <text evidence="8">Belongs to the cytochrome b5 family.</text>
</comment>
<keyword evidence="8" id="KW-0479">Metal-binding</keyword>
<evidence type="ECO:0000256" key="1">
    <source>
        <dbReference type="ARBA" id="ARBA00004477"/>
    </source>
</evidence>
<evidence type="ECO:0000313" key="13">
    <source>
        <dbReference type="Proteomes" id="UP000688137"/>
    </source>
</evidence>
<evidence type="ECO:0000256" key="4">
    <source>
        <dbReference type="ARBA" id="ARBA00022989"/>
    </source>
</evidence>
<evidence type="ECO:0000256" key="10">
    <source>
        <dbReference type="SAM" id="MobiDB-lite"/>
    </source>
</evidence>
<keyword evidence="7" id="KW-0472">Membrane</keyword>
<dbReference type="EMBL" id="CAJJDM010000023">
    <property type="protein sequence ID" value="CAD8056786.1"/>
    <property type="molecule type" value="Genomic_DNA"/>
</dbReference>
<reference evidence="12" key="1">
    <citation type="submission" date="2021-01" db="EMBL/GenBank/DDBJ databases">
        <authorList>
            <consortium name="Genoscope - CEA"/>
            <person name="William W."/>
        </authorList>
    </citation>
    <scope>NUCLEOTIDE SEQUENCE</scope>
</reference>
<name>A0A8S1KVR2_PARPR</name>
<dbReference type="Pfam" id="PF00173">
    <property type="entry name" value="Cyt-b5"/>
    <property type="match status" value="1"/>
</dbReference>
<evidence type="ECO:0000259" key="11">
    <source>
        <dbReference type="PROSITE" id="PS50255"/>
    </source>
</evidence>
<sequence>MYKSFKSYPSFAAFQIEQSKSNRLLYVYHNSVYDLTDFIDKHPGGRGPLNTYKGRDLENIFFNPAIHKHSLSALQTLERYKCGIIENKPIQQQCQQQQSMLGSKSTNLSQSIVTNKSQKNTPQKIDCEKKLQQKSQSVKPKAQQQEDRLNQSMSKLNQSMTSSVKSQFLLIPTQQEILMIQKQKQQKLIKQWKQSEIEELKRQQAEVEKLRREKNDDRKTQSEILVSNPKKSTNPYYSAWLEKQQQQELQKKAESKNSNILPAYLTQTNDQQLNNQGDIKFQQFSFDVEKKRQYDSKLSQSVIVEKTQKKVNPYYEEWKRRQSLKSQESQKELVEQDHNQLQKQQSIILEENESQISGQPSSINNSFQRSYSMSQRTIVQENPQLSVPVFAPKFISPIKAKFVNSSSMKKL</sequence>
<keyword evidence="5" id="KW-0560">Oxidoreductase</keyword>